<dbReference type="InterPro" id="IPR013249">
    <property type="entry name" value="RNA_pol_sigma70_r4_t2"/>
</dbReference>
<dbReference type="AlphaFoldDB" id="A0A317PFD2"/>
<evidence type="ECO:0000313" key="8">
    <source>
        <dbReference type="EMBL" id="PWV97642.1"/>
    </source>
</evidence>
<dbReference type="InterPro" id="IPR039425">
    <property type="entry name" value="RNA_pol_sigma-70-like"/>
</dbReference>
<dbReference type="RefSeq" id="WP_110033939.1">
    <property type="nucleotide sequence ID" value="NZ_QGTR01000006.1"/>
</dbReference>
<comment type="similarity">
    <text evidence="1">Belongs to the sigma-70 factor family. ECF subfamily.</text>
</comment>
<evidence type="ECO:0000256" key="1">
    <source>
        <dbReference type="ARBA" id="ARBA00010641"/>
    </source>
</evidence>
<dbReference type="Pfam" id="PF04542">
    <property type="entry name" value="Sigma70_r2"/>
    <property type="match status" value="1"/>
</dbReference>
<sequence>MRSKQHVVEEYLVACARLGDRKAVAGLAAVRGPALLRHAMRLLGNRDDAHDAVQEAWIEIIRGLRTLRDDRAFAAWAYRIVTRRAARIVAANIERRRHIDDAATLEDAAGAGTASMSTETDAVRRAISALPPPQAAAISLFYLEDMSVAEVAIALDVPPGTVKTRLMHARSKLTKALKGDHDE</sequence>
<feature type="domain" description="RNA polymerase sigma factor 70 region 4 type 2" evidence="7">
    <location>
        <begin position="121"/>
        <end position="173"/>
    </location>
</feature>
<evidence type="ECO:0000313" key="9">
    <source>
        <dbReference type="Proteomes" id="UP000246352"/>
    </source>
</evidence>
<dbReference type="Gene3D" id="1.10.1740.10">
    <property type="match status" value="1"/>
</dbReference>
<dbReference type="EMBL" id="QGTR01000006">
    <property type="protein sequence ID" value="PWV97642.1"/>
    <property type="molecule type" value="Genomic_DNA"/>
</dbReference>
<dbReference type="SUPFAM" id="SSF88946">
    <property type="entry name" value="Sigma2 domain of RNA polymerase sigma factors"/>
    <property type="match status" value="1"/>
</dbReference>
<dbReference type="OrthoDB" id="9803470at2"/>
<dbReference type="InterPro" id="IPR036388">
    <property type="entry name" value="WH-like_DNA-bd_sf"/>
</dbReference>
<dbReference type="InterPro" id="IPR007627">
    <property type="entry name" value="RNA_pol_sigma70_r2"/>
</dbReference>
<dbReference type="Proteomes" id="UP000246352">
    <property type="component" value="Unassembled WGS sequence"/>
</dbReference>
<evidence type="ECO:0000256" key="5">
    <source>
        <dbReference type="ARBA" id="ARBA00023163"/>
    </source>
</evidence>
<evidence type="ECO:0000256" key="3">
    <source>
        <dbReference type="ARBA" id="ARBA00023082"/>
    </source>
</evidence>
<gene>
    <name evidence="8" type="ORF">DFR52_106165</name>
</gene>
<evidence type="ECO:0000256" key="4">
    <source>
        <dbReference type="ARBA" id="ARBA00023125"/>
    </source>
</evidence>
<dbReference type="PANTHER" id="PTHR43133:SF8">
    <property type="entry name" value="RNA POLYMERASE SIGMA FACTOR HI_1459-RELATED"/>
    <property type="match status" value="1"/>
</dbReference>
<evidence type="ECO:0000259" key="7">
    <source>
        <dbReference type="Pfam" id="PF08281"/>
    </source>
</evidence>
<keyword evidence="3" id="KW-0731">Sigma factor</keyword>
<organism evidence="8 9">
    <name type="scientific">Hoeflea marina</name>
    <dbReference type="NCBI Taxonomy" id="274592"/>
    <lineage>
        <taxon>Bacteria</taxon>
        <taxon>Pseudomonadati</taxon>
        <taxon>Pseudomonadota</taxon>
        <taxon>Alphaproteobacteria</taxon>
        <taxon>Hyphomicrobiales</taxon>
        <taxon>Rhizobiaceae</taxon>
        <taxon>Hoeflea</taxon>
    </lineage>
</organism>
<evidence type="ECO:0000259" key="6">
    <source>
        <dbReference type="Pfam" id="PF04542"/>
    </source>
</evidence>
<dbReference type="NCBIfam" id="TIGR02937">
    <property type="entry name" value="sigma70-ECF"/>
    <property type="match status" value="1"/>
</dbReference>
<keyword evidence="4" id="KW-0238">DNA-binding</keyword>
<accession>A0A317PFD2</accession>
<dbReference type="InterPro" id="IPR013325">
    <property type="entry name" value="RNA_pol_sigma_r2"/>
</dbReference>
<dbReference type="InterPro" id="IPR013324">
    <property type="entry name" value="RNA_pol_sigma_r3/r4-like"/>
</dbReference>
<keyword evidence="2" id="KW-0805">Transcription regulation</keyword>
<dbReference type="GO" id="GO:0003677">
    <property type="term" value="F:DNA binding"/>
    <property type="evidence" value="ECO:0007669"/>
    <property type="project" value="UniProtKB-KW"/>
</dbReference>
<dbReference type="InterPro" id="IPR014284">
    <property type="entry name" value="RNA_pol_sigma-70_dom"/>
</dbReference>
<proteinExistence type="inferred from homology"/>
<feature type="domain" description="RNA polymerase sigma-70 region 2" evidence="6">
    <location>
        <begin position="32"/>
        <end position="87"/>
    </location>
</feature>
<dbReference type="GO" id="GO:0006352">
    <property type="term" value="P:DNA-templated transcription initiation"/>
    <property type="evidence" value="ECO:0007669"/>
    <property type="project" value="InterPro"/>
</dbReference>
<dbReference type="GO" id="GO:0016987">
    <property type="term" value="F:sigma factor activity"/>
    <property type="evidence" value="ECO:0007669"/>
    <property type="project" value="UniProtKB-KW"/>
</dbReference>
<evidence type="ECO:0000256" key="2">
    <source>
        <dbReference type="ARBA" id="ARBA00023015"/>
    </source>
</evidence>
<dbReference type="Pfam" id="PF08281">
    <property type="entry name" value="Sigma70_r4_2"/>
    <property type="match status" value="1"/>
</dbReference>
<dbReference type="SUPFAM" id="SSF88659">
    <property type="entry name" value="Sigma3 and sigma4 domains of RNA polymerase sigma factors"/>
    <property type="match status" value="1"/>
</dbReference>
<name>A0A317PFD2_9HYPH</name>
<comment type="caution">
    <text evidence="8">The sequence shown here is derived from an EMBL/GenBank/DDBJ whole genome shotgun (WGS) entry which is preliminary data.</text>
</comment>
<keyword evidence="5" id="KW-0804">Transcription</keyword>
<reference evidence="8 9" key="1">
    <citation type="submission" date="2018-05" db="EMBL/GenBank/DDBJ databases">
        <title>Genomic Encyclopedia of Type Strains, Phase IV (KMG-IV): sequencing the most valuable type-strain genomes for metagenomic binning, comparative biology and taxonomic classification.</title>
        <authorList>
            <person name="Goeker M."/>
        </authorList>
    </citation>
    <scope>NUCLEOTIDE SEQUENCE [LARGE SCALE GENOMIC DNA]</scope>
    <source>
        <strain evidence="8 9">DSM 16791</strain>
    </source>
</reference>
<protein>
    <submittedName>
        <fullName evidence="8">RNA polymerase sigma-70 factor (ECF subfamily)</fullName>
    </submittedName>
</protein>
<dbReference type="PANTHER" id="PTHR43133">
    <property type="entry name" value="RNA POLYMERASE ECF-TYPE SIGMA FACTO"/>
    <property type="match status" value="1"/>
</dbReference>
<dbReference type="Gene3D" id="1.10.10.10">
    <property type="entry name" value="Winged helix-like DNA-binding domain superfamily/Winged helix DNA-binding domain"/>
    <property type="match status" value="1"/>
</dbReference>
<keyword evidence="9" id="KW-1185">Reference proteome</keyword>
<dbReference type="CDD" id="cd06171">
    <property type="entry name" value="Sigma70_r4"/>
    <property type="match status" value="1"/>
</dbReference>